<sequence>MLSFLSVWLLILYSDRGYGKLSLFKLIIVSFIITLASSEEEKKCITGSQPFRKPDGSFLKCANVKSKYSSDECLIPYKCDQETSYCCPFPFVESQIDSPFRHWTRPMGVSLESEQDHHALCGPGGRLLKGKGDRLTRCQTDSDCLPPSICYNHGYCCLLALAQEPPPIGCPKGTRPLKNIRGEELSCSPNRPDSCPGEGCASGTRAVKLADGSTRMCLPGTASEYCPGMAICQWSFAIDRYICCEPDNEMCPSDEVPYFSDSLSDPLVCQNEHDCPSNYYCSEKSHICCGEVGKCPRGSENPVRDEFGRIRVCSLTAPDECPDHSKCREAVSAKGSTRSGQYICCTSSSYSCSLSGIPFPSAHKPQICNIDSPMACPIDMLCQQSNFPQISICCTNARDSHEHNLCPKGWRPHDDLTIFCHPTLRDSCPGYASCILSPQTQQFLCCEPEERVHHFPRSLARRSNMSCPDSREEVETADGRIKYCGRSSFCGSGYKCREMADNQSLSICCGRRSPRFSYDDAIFRCSNPGHIPYLLNGNKNKFCNTLGSTADCPPGTICQSAINGANMFICCYVASSTAPICPANTIPQPSPGPYVPCDLLMPNQCRDGFICVPALNDPETKMCCSRTTVNRLICPNQQFLYTDGGRPRYCSPSQQAPCPAGFSCQESLGQPGVYVCCTVPSYTACPHGFTPSVDFYSGNSIHCSPADQNVCPADAQCLQAQNRANVFLCCRSTEPPRVCPISGQHALLRSNGQPETCASPGSICSNPTYTCQFSQIMRSYVCCGSPPASALCADGRETYVQELGKTFTCNPLEYPTTCPAGYECAFSNIRSINVCCRRDLTPTGPHAPTDVSIFPTPPPVTFRPPVEELQCPIGWSAYADSRGAHHFCQDSLDMTCPQGFSCAQSSVTGIFLCCRLASTIQCPRSYNTLLVNNSPRLCSLRNANTCPTGYLCLQSSVPAVYVCCSAASKTDLLCRDGQIPAYIGQFVRYCSSVGQLESCPPTYVCAHSNMAGLNVCCHTMPRRSPPMRLYRQESHLVCGETAIVFNNLNDEPQDCTIDNSICPMGYHCQPSMTNTKMYCCQDAHCPGQTPVISMKRPKRCYASEDCSDSNRQCVESENMKGICYIKLCCDMHERVLIAEKPERRKSRCLGRKTFLPDGFNAVACVDGGHCPFGYECSTHTTDGIGVCCQDRWDNVCPENREPYRHRDTDSYTFCGLDSDVCPKGYLCKISPRTRRKLCCSGIAYCKEGFVPQIDPNTHLAKRCFQPKPGGFYKGQSTAASHSSECTEGYACNDSTVKDLFVCCTTPALQQTPLRAISTSSSAESGTKSGTQWVVLEGRKR</sequence>
<evidence type="ECO:0000313" key="2">
    <source>
        <dbReference type="Proteomes" id="UP001201812"/>
    </source>
</evidence>
<organism evidence="1 2">
    <name type="scientific">Ditylenchus destructor</name>
    <dbReference type="NCBI Taxonomy" id="166010"/>
    <lineage>
        <taxon>Eukaryota</taxon>
        <taxon>Metazoa</taxon>
        <taxon>Ecdysozoa</taxon>
        <taxon>Nematoda</taxon>
        <taxon>Chromadorea</taxon>
        <taxon>Rhabditida</taxon>
        <taxon>Tylenchina</taxon>
        <taxon>Tylenchomorpha</taxon>
        <taxon>Sphaerularioidea</taxon>
        <taxon>Anguinidae</taxon>
        <taxon>Anguininae</taxon>
        <taxon>Ditylenchus</taxon>
    </lineage>
</organism>
<name>A0AAD4N9P9_9BILA</name>
<dbReference type="SMART" id="SM00289">
    <property type="entry name" value="WR1"/>
    <property type="match status" value="22"/>
</dbReference>
<accession>A0AAD4N9P9</accession>
<dbReference type="InterPro" id="IPR000737">
    <property type="entry name" value="Prot_inh_squash"/>
</dbReference>
<dbReference type="Proteomes" id="UP001201812">
    <property type="component" value="Unassembled WGS sequence"/>
</dbReference>
<protein>
    <submittedName>
        <fullName evidence="1">Lustrin, cysteine-rich repeated domain-containing protein</fullName>
    </submittedName>
</protein>
<dbReference type="GO" id="GO:0004867">
    <property type="term" value="F:serine-type endopeptidase inhibitor activity"/>
    <property type="evidence" value="ECO:0007669"/>
    <property type="project" value="InterPro"/>
</dbReference>
<dbReference type="InterPro" id="IPR006150">
    <property type="entry name" value="Cys_repeat_1"/>
</dbReference>
<comment type="caution">
    <text evidence="1">The sequence shown here is derived from an EMBL/GenBank/DDBJ whole genome shotgun (WGS) entry which is preliminary data.</text>
</comment>
<evidence type="ECO:0000313" key="1">
    <source>
        <dbReference type="EMBL" id="KAI1720082.1"/>
    </source>
</evidence>
<proteinExistence type="predicted"/>
<keyword evidence="2" id="KW-1185">Reference proteome</keyword>
<dbReference type="Pfam" id="PF14625">
    <property type="entry name" value="Lustrin_cystein"/>
    <property type="match status" value="15"/>
</dbReference>
<dbReference type="InterPro" id="IPR053014">
    <property type="entry name" value="Cuticle_assoc_divergent"/>
</dbReference>
<dbReference type="PANTHER" id="PTHR46339:SF15">
    <property type="entry name" value="CC DOMAIN-CONTAINING PROTEIN"/>
    <property type="match status" value="1"/>
</dbReference>
<dbReference type="PANTHER" id="PTHR46339">
    <property type="entry name" value="PROTEIN CBG15282-RELATED"/>
    <property type="match status" value="1"/>
</dbReference>
<reference evidence="1" key="1">
    <citation type="submission" date="2022-01" db="EMBL/GenBank/DDBJ databases">
        <title>Genome Sequence Resource for Two Populations of Ditylenchus destructor, the Migratory Endoparasitic Phytonematode.</title>
        <authorList>
            <person name="Zhang H."/>
            <person name="Lin R."/>
            <person name="Xie B."/>
        </authorList>
    </citation>
    <scope>NUCLEOTIDE SEQUENCE</scope>
    <source>
        <strain evidence="1">BazhouSP</strain>
    </source>
</reference>
<dbReference type="InterPro" id="IPR028150">
    <property type="entry name" value="Lustrin_cystein"/>
</dbReference>
<gene>
    <name evidence="1" type="ORF">DdX_05453</name>
</gene>
<dbReference type="Pfam" id="PF00299">
    <property type="entry name" value="Squash"/>
    <property type="match status" value="1"/>
</dbReference>
<dbReference type="EMBL" id="JAKKPZ010000006">
    <property type="protein sequence ID" value="KAI1720082.1"/>
    <property type="molecule type" value="Genomic_DNA"/>
</dbReference>